<dbReference type="OrthoDB" id="504170at2759"/>
<protein>
    <recommendedName>
        <fullName evidence="4">Immunoglobulin I-set domain-containing protein</fullName>
    </recommendedName>
</protein>
<dbReference type="InterPro" id="IPR036179">
    <property type="entry name" value="Ig-like_dom_sf"/>
</dbReference>
<dbReference type="Gene3D" id="2.60.40.10">
    <property type="entry name" value="Immunoglobulins"/>
    <property type="match status" value="1"/>
</dbReference>
<organism evidence="2 3">
    <name type="scientific">Neotoma lepida</name>
    <name type="common">Desert woodrat</name>
    <dbReference type="NCBI Taxonomy" id="56216"/>
    <lineage>
        <taxon>Eukaryota</taxon>
        <taxon>Metazoa</taxon>
        <taxon>Chordata</taxon>
        <taxon>Craniata</taxon>
        <taxon>Vertebrata</taxon>
        <taxon>Euteleostomi</taxon>
        <taxon>Mammalia</taxon>
        <taxon>Eutheria</taxon>
        <taxon>Euarchontoglires</taxon>
        <taxon>Glires</taxon>
        <taxon>Rodentia</taxon>
        <taxon>Myomorpha</taxon>
        <taxon>Muroidea</taxon>
        <taxon>Cricetidae</taxon>
        <taxon>Neotominae</taxon>
        <taxon>Neotoma</taxon>
    </lineage>
</organism>
<name>A0A1A6HIK2_NEOLE</name>
<evidence type="ECO:0000313" key="2">
    <source>
        <dbReference type="EMBL" id="OBS78383.1"/>
    </source>
</evidence>
<dbReference type="STRING" id="56216.A0A1A6HIK2"/>
<gene>
    <name evidence="2" type="ORF">A6R68_19231</name>
</gene>
<dbReference type="InterPro" id="IPR013783">
    <property type="entry name" value="Ig-like_fold"/>
</dbReference>
<sequence>MGGVGGDQFPPSEEQEEAETMAGKTPKKSSIPGVSIRQLVDEIPEGCSTPDFKQKPVTLALPEGETLVDTAEGINKLTGEDSDLYRCTAVNAFGEATCSVRLTVIEVGFRKNRKRQKEPQEDLRTELKDFRKMLKKRTPPPAPDKKMESALIHI</sequence>
<evidence type="ECO:0008006" key="4">
    <source>
        <dbReference type="Google" id="ProtNLM"/>
    </source>
</evidence>
<comment type="caution">
    <text evidence="2">The sequence shown here is derived from an EMBL/GenBank/DDBJ whole genome shotgun (WGS) entry which is preliminary data.</text>
</comment>
<feature type="region of interest" description="Disordered" evidence="1">
    <location>
        <begin position="134"/>
        <end position="154"/>
    </location>
</feature>
<accession>A0A1A6HIK2</accession>
<dbReference type="SUPFAM" id="SSF48726">
    <property type="entry name" value="Immunoglobulin"/>
    <property type="match status" value="1"/>
</dbReference>
<dbReference type="AlphaFoldDB" id="A0A1A6HIK2"/>
<feature type="region of interest" description="Disordered" evidence="1">
    <location>
        <begin position="1"/>
        <end position="33"/>
    </location>
</feature>
<dbReference type="Proteomes" id="UP000092124">
    <property type="component" value="Unassembled WGS sequence"/>
</dbReference>
<reference evidence="2 3" key="1">
    <citation type="submission" date="2016-06" db="EMBL/GenBank/DDBJ databases">
        <title>The Draft Genome Sequence and Annotation of the Desert Woodrat Neotoma lepida.</title>
        <authorList>
            <person name="Campbell M."/>
            <person name="Oakeson K.F."/>
            <person name="Yandell M."/>
            <person name="Halpert J.R."/>
            <person name="Dearing D."/>
        </authorList>
    </citation>
    <scope>NUCLEOTIDE SEQUENCE [LARGE SCALE GENOMIC DNA]</scope>
    <source>
        <strain evidence="2">417</strain>
        <tissue evidence="2">Liver</tissue>
    </source>
</reference>
<dbReference type="EMBL" id="LZPO01027439">
    <property type="protein sequence ID" value="OBS78383.1"/>
    <property type="molecule type" value="Genomic_DNA"/>
</dbReference>
<evidence type="ECO:0000313" key="3">
    <source>
        <dbReference type="Proteomes" id="UP000092124"/>
    </source>
</evidence>
<proteinExistence type="predicted"/>
<evidence type="ECO:0000256" key="1">
    <source>
        <dbReference type="SAM" id="MobiDB-lite"/>
    </source>
</evidence>
<keyword evidence="3" id="KW-1185">Reference proteome</keyword>